<feature type="transmembrane region" description="Helical" evidence="1">
    <location>
        <begin position="12"/>
        <end position="32"/>
    </location>
</feature>
<comment type="caution">
    <text evidence="2">The sequence shown here is derived from an EMBL/GenBank/DDBJ whole genome shotgun (WGS) entry which is preliminary data.</text>
</comment>
<keyword evidence="1" id="KW-1133">Transmembrane helix</keyword>
<dbReference type="RefSeq" id="WP_198124817.1">
    <property type="nucleotide sequence ID" value="NZ_JAECZC010000017.1"/>
</dbReference>
<feature type="transmembrane region" description="Helical" evidence="1">
    <location>
        <begin position="105"/>
        <end position="128"/>
    </location>
</feature>
<sequence>MAVNNQEKIIALWTVFLLGILFHTLLGLMPLFHGLSVVESQKATSISDISGIMWLMLGFFVLPMLAIIATAFTDSRRYRVIHFGLTVFYSVMNLIHLVADLLLPQIIWYQIALIVLLFLIGLLLNFVAYQWMRSQFPSNNRQQRITAPR</sequence>
<evidence type="ECO:0000256" key="1">
    <source>
        <dbReference type="SAM" id="Phobius"/>
    </source>
</evidence>
<evidence type="ECO:0000313" key="3">
    <source>
        <dbReference type="Proteomes" id="UP000632766"/>
    </source>
</evidence>
<proteinExistence type="predicted"/>
<name>A0A8J7HP18_9NOST</name>
<dbReference type="EMBL" id="JAECZC010000017">
    <property type="protein sequence ID" value="MBH8562917.1"/>
    <property type="molecule type" value="Genomic_DNA"/>
</dbReference>
<dbReference type="Proteomes" id="UP000632766">
    <property type="component" value="Unassembled WGS sequence"/>
</dbReference>
<keyword evidence="1" id="KW-0812">Transmembrane</keyword>
<protein>
    <submittedName>
        <fullName evidence="2">Uncharacterized protein</fullName>
    </submittedName>
</protein>
<feature type="transmembrane region" description="Helical" evidence="1">
    <location>
        <begin position="52"/>
        <end position="73"/>
    </location>
</feature>
<organism evidence="2 3">
    <name type="scientific">Amazonocrinis nigriterrae CENA67</name>
    <dbReference type="NCBI Taxonomy" id="2794033"/>
    <lineage>
        <taxon>Bacteria</taxon>
        <taxon>Bacillati</taxon>
        <taxon>Cyanobacteriota</taxon>
        <taxon>Cyanophyceae</taxon>
        <taxon>Nostocales</taxon>
        <taxon>Nostocaceae</taxon>
        <taxon>Amazonocrinis</taxon>
        <taxon>Amazonocrinis nigriterrae</taxon>
    </lineage>
</organism>
<reference evidence="2 3" key="1">
    <citation type="journal article" date="2021" name="Int. J. Syst. Evol. Microbiol.">
        <title>Amazonocrinis nigriterrae gen. nov., sp. nov., Atlanticothrix silvestris gen. nov., sp. nov. and Dendronalium phyllosphericum gen. nov., sp. nov., nostocacean cyanobacteria from Brazilian environments.</title>
        <authorList>
            <person name="Alvarenga D.O."/>
            <person name="Andreote A.P.D."/>
            <person name="Branco L.H.Z."/>
            <person name="Delbaje E."/>
            <person name="Cruz R.B."/>
            <person name="Varani A.M."/>
            <person name="Fiore M.F."/>
        </authorList>
    </citation>
    <scope>NUCLEOTIDE SEQUENCE [LARGE SCALE GENOMIC DNA]</scope>
    <source>
        <strain evidence="2 3">CENA67</strain>
    </source>
</reference>
<keyword evidence="1" id="KW-0472">Membrane</keyword>
<evidence type="ECO:0000313" key="2">
    <source>
        <dbReference type="EMBL" id="MBH8562917.1"/>
    </source>
</evidence>
<feature type="transmembrane region" description="Helical" evidence="1">
    <location>
        <begin position="80"/>
        <end position="99"/>
    </location>
</feature>
<dbReference type="AlphaFoldDB" id="A0A8J7HP18"/>
<gene>
    <name evidence="2" type="ORF">I8748_12115</name>
</gene>
<keyword evidence="3" id="KW-1185">Reference proteome</keyword>
<accession>A0A8J7HP18</accession>